<evidence type="ECO:0000256" key="7">
    <source>
        <dbReference type="PIRSR" id="PIRSR001235-1"/>
    </source>
</evidence>
<dbReference type="GO" id="GO:0016813">
    <property type="term" value="F:hydrolase activity, acting on carbon-nitrogen (but not peptide) bonds, in linear amidines"/>
    <property type="evidence" value="ECO:0007669"/>
    <property type="project" value="InterPro"/>
</dbReference>
<dbReference type="NCBIfam" id="TIGR01879">
    <property type="entry name" value="hydantase"/>
    <property type="match status" value="1"/>
</dbReference>
<organism evidence="9 10">
    <name type="scientific">Sphingobium indicum (strain DSM 16413 / CCM 7287 / MTCC 6362 / UT26 / NBRC 101211 / UT26S)</name>
    <name type="common">Sphingobium japonicum</name>
    <dbReference type="NCBI Taxonomy" id="452662"/>
    <lineage>
        <taxon>Bacteria</taxon>
        <taxon>Pseudomonadati</taxon>
        <taxon>Pseudomonadota</taxon>
        <taxon>Alphaproteobacteria</taxon>
        <taxon>Sphingomonadales</taxon>
        <taxon>Sphingomonadaceae</taxon>
        <taxon>Sphingobium</taxon>
    </lineage>
</organism>
<feature type="binding site" evidence="7">
    <location>
        <position position="128"/>
    </location>
    <ligand>
        <name>Zn(2+)</name>
        <dbReference type="ChEBI" id="CHEBI:29105"/>
        <label>2</label>
    </ligand>
</feature>
<dbReference type="KEGG" id="sjp:SJA_C1-32650"/>
<sequence length="416" mass="42533">MTRPGIDADRLWGDMMALGGITEPDRPYTRRAFSPMFAAGRAFLAERMRDAGLSVRIDAAGNLIGRIEGAIPGLPAIAMGSHSDTVPSGGRFDGIAGVIAALEVARAIAEAGAPLRHPLEVIDFLAEEPSDFGISCIGSRGMTGRLSAEMLAATAPSGHSLADGISDVGGDPDRLDEAVRTDIGAFLELHIEQGPVLEAEGIDIGIVTAIAGIRRIEIEFAGQAAHAGTVPMHLRRDAGYAGALAMIAVRERAEAMAAAGLGYVVATVGIVDVRPGGSNVVPGRCRLVVDARSDVLALIDAFMEGLRADCVAVAAKAKVELAGFRTLSDGVPAICAPALRQAIGAAADGLGLSAVDIASGAGHDCAFLAAICPAAMIFIPCLRGMSHTPEEYATEAQLAAGTATLLETVLALDGDG</sequence>
<comment type="similarity">
    <text evidence="2">Belongs to the peptidase M20 family.</text>
</comment>
<dbReference type="EMBL" id="AP010803">
    <property type="protein sequence ID" value="BAI98099.1"/>
    <property type="molecule type" value="Genomic_DNA"/>
</dbReference>
<keyword evidence="7" id="KW-0862">Zinc</keyword>
<feature type="binding site" evidence="7">
    <location>
        <position position="82"/>
    </location>
    <ligand>
        <name>Zn(2+)</name>
        <dbReference type="ChEBI" id="CHEBI:29105"/>
        <label>1</label>
    </ligand>
</feature>
<evidence type="ECO:0000256" key="2">
    <source>
        <dbReference type="ARBA" id="ARBA00006153"/>
    </source>
</evidence>
<dbReference type="PANTHER" id="PTHR32494">
    <property type="entry name" value="ALLANTOATE DEIMINASE-RELATED"/>
    <property type="match status" value="1"/>
</dbReference>
<dbReference type="SUPFAM" id="SSF53187">
    <property type="entry name" value="Zn-dependent exopeptidases"/>
    <property type="match status" value="1"/>
</dbReference>
<accession>D4Z667</accession>
<comment type="cofactor">
    <cofactor evidence="1">
        <name>Mn(2+)</name>
        <dbReference type="ChEBI" id="CHEBI:29035"/>
    </cofactor>
</comment>
<gene>
    <name evidence="9" type="ordered locus">SJA_C1-32650</name>
</gene>
<evidence type="ECO:0000256" key="1">
    <source>
        <dbReference type="ARBA" id="ARBA00001936"/>
    </source>
</evidence>
<keyword evidence="10" id="KW-1185">Reference proteome</keyword>
<feature type="binding site" evidence="8">
    <location>
        <position position="292"/>
    </location>
    <ligand>
        <name>allantoate</name>
        <dbReference type="ChEBI" id="CHEBI:17536"/>
    </ligand>
</feature>
<dbReference type="PROSITE" id="PS00758">
    <property type="entry name" value="ARGE_DAPE_CPG2_1"/>
    <property type="match status" value="1"/>
</dbReference>
<feature type="binding site" evidence="7">
    <location>
        <position position="190"/>
    </location>
    <ligand>
        <name>Zn(2+)</name>
        <dbReference type="ChEBI" id="CHEBI:29105"/>
        <label>1</label>
    </ligand>
</feature>
<dbReference type="NCBIfam" id="NF009531">
    <property type="entry name" value="PRK12893.1-5"/>
    <property type="match status" value="1"/>
</dbReference>
<dbReference type="PIRSF" id="PIRSF001235">
    <property type="entry name" value="Amidase_carbamoylase"/>
    <property type="match status" value="1"/>
</dbReference>
<keyword evidence="6" id="KW-0464">Manganese</keyword>
<reference evidence="9 10" key="1">
    <citation type="journal article" date="2010" name="J. Bacteriol.">
        <title>Complete genome sequence of the representative gamma-hexachlorocyclohexane-degrading bacterium Sphingobium japonicum UT26.</title>
        <authorList>
            <person name="Nagata Y."/>
            <person name="Ohtsubo Y."/>
            <person name="Endo R."/>
            <person name="Ichikawa N."/>
            <person name="Ankai A."/>
            <person name="Oguchi A."/>
            <person name="Fukui S."/>
            <person name="Fujita N."/>
            <person name="Tsuda M."/>
        </authorList>
    </citation>
    <scope>NUCLEOTIDE SEQUENCE [LARGE SCALE GENOMIC DNA]</scope>
    <source>
        <strain evidence="10">DSM 16413 / CCM 7287 / MTCC 6362 / UT26 / NBRC 101211 / UT26S</strain>
    </source>
</reference>
<dbReference type="HOGENOM" id="CLU_024588_6_1_5"/>
<dbReference type="Pfam" id="PF01546">
    <property type="entry name" value="Peptidase_M20"/>
    <property type="match status" value="1"/>
</dbReference>
<dbReference type="Proteomes" id="UP000007753">
    <property type="component" value="Chromosome 1"/>
</dbReference>
<dbReference type="GO" id="GO:0046872">
    <property type="term" value="F:metal ion binding"/>
    <property type="evidence" value="ECO:0007669"/>
    <property type="project" value="UniProtKB-KW"/>
</dbReference>
<evidence type="ECO:0000256" key="8">
    <source>
        <dbReference type="PIRSR" id="PIRSR001235-2"/>
    </source>
</evidence>
<feature type="binding site" evidence="8">
    <location>
        <position position="279"/>
    </location>
    <ligand>
        <name>allantoate</name>
        <dbReference type="ChEBI" id="CHEBI:17536"/>
    </ligand>
</feature>
<comment type="cofactor">
    <cofactor evidence="7">
        <name>Zn(2+)</name>
        <dbReference type="ChEBI" id="CHEBI:29105"/>
    </cofactor>
    <text evidence="7">Binds 2 Zn(2+) ions per subunit.</text>
</comment>
<feature type="binding site" evidence="8">
    <location>
        <position position="215"/>
    </location>
    <ligand>
        <name>allantoate</name>
        <dbReference type="ChEBI" id="CHEBI:17536"/>
    </ligand>
</feature>
<dbReference type="InterPro" id="IPR010158">
    <property type="entry name" value="Amidase_Cbmase"/>
</dbReference>
<dbReference type="PANTHER" id="PTHR32494:SF19">
    <property type="entry name" value="ALLANTOATE DEIMINASE-RELATED"/>
    <property type="match status" value="1"/>
</dbReference>
<evidence type="ECO:0000256" key="5">
    <source>
        <dbReference type="ARBA" id="ARBA00022801"/>
    </source>
</evidence>
<proteinExistence type="inferred from homology"/>
<dbReference type="Gene3D" id="3.30.70.360">
    <property type="match status" value="1"/>
</dbReference>
<evidence type="ECO:0000313" key="10">
    <source>
        <dbReference type="Proteomes" id="UP000007753"/>
    </source>
</evidence>
<evidence type="ECO:0000313" key="9">
    <source>
        <dbReference type="EMBL" id="BAI98099.1"/>
    </source>
</evidence>
<comment type="subunit">
    <text evidence="3">Homodimer.</text>
</comment>
<keyword evidence="5" id="KW-0378">Hydrolase</keyword>
<dbReference type="eggNOG" id="COG0624">
    <property type="taxonomic scope" value="Bacteria"/>
</dbReference>
<dbReference type="GeneID" id="29274762"/>
<dbReference type="InterPro" id="IPR036264">
    <property type="entry name" value="Bact_exopeptidase_dim_dom"/>
</dbReference>
<evidence type="ECO:0000256" key="6">
    <source>
        <dbReference type="ARBA" id="ARBA00023211"/>
    </source>
</evidence>
<dbReference type="Gene3D" id="3.40.630.10">
    <property type="entry name" value="Zn peptidases"/>
    <property type="match status" value="1"/>
</dbReference>
<feature type="binding site" evidence="7">
    <location>
        <position position="93"/>
    </location>
    <ligand>
        <name>Zn(2+)</name>
        <dbReference type="ChEBI" id="CHEBI:29105"/>
        <label>2</label>
    </ligand>
</feature>
<protein>
    <submittedName>
        <fullName evidence="9">Putative amidase</fullName>
    </submittedName>
</protein>
<dbReference type="AlphaFoldDB" id="D4Z667"/>
<feature type="binding site" evidence="7">
    <location>
        <position position="93"/>
    </location>
    <ligand>
        <name>Zn(2+)</name>
        <dbReference type="ChEBI" id="CHEBI:29105"/>
        <label>1</label>
    </ligand>
</feature>
<name>D4Z667_SPHIU</name>
<feature type="binding site" evidence="7">
    <location>
        <position position="387"/>
    </location>
    <ligand>
        <name>Zn(2+)</name>
        <dbReference type="ChEBI" id="CHEBI:29105"/>
        <label>2</label>
    </ligand>
</feature>
<dbReference type="RefSeq" id="WP_013041348.1">
    <property type="nucleotide sequence ID" value="NC_014006.1"/>
</dbReference>
<dbReference type="STRING" id="452662.SJA_C1-32650"/>
<evidence type="ECO:0000256" key="3">
    <source>
        <dbReference type="ARBA" id="ARBA00011738"/>
    </source>
</evidence>
<keyword evidence="4 7" id="KW-0479">Metal-binding</keyword>
<dbReference type="InterPro" id="IPR001261">
    <property type="entry name" value="ArgE/DapE_CS"/>
</dbReference>
<dbReference type="CDD" id="cd03884">
    <property type="entry name" value="M20_bAS"/>
    <property type="match status" value="1"/>
</dbReference>
<dbReference type="InterPro" id="IPR002933">
    <property type="entry name" value="Peptidase_M20"/>
</dbReference>
<evidence type="ECO:0000256" key="4">
    <source>
        <dbReference type="ARBA" id="ARBA00022723"/>
    </source>
</evidence>
<dbReference type="SUPFAM" id="SSF55031">
    <property type="entry name" value="Bacterial exopeptidase dimerisation domain"/>
    <property type="match status" value="1"/>
</dbReference>